<dbReference type="CDD" id="cd01577">
    <property type="entry name" value="IPMI_Swivel"/>
    <property type="match status" value="1"/>
</dbReference>
<dbReference type="UniPathway" id="UPA00048">
    <property type="reaction ID" value="UER00071"/>
</dbReference>
<keyword evidence="3" id="KW-0028">Amino-acid biosynthesis</keyword>
<comment type="catalytic activity">
    <reaction evidence="3">
        <text>(2R,3S)-3-isopropylmalate = (2S)-2-isopropylmalate</text>
        <dbReference type="Rhea" id="RHEA:32287"/>
        <dbReference type="ChEBI" id="CHEBI:1178"/>
        <dbReference type="ChEBI" id="CHEBI:35121"/>
        <dbReference type="EC" id="4.2.1.33"/>
    </reaction>
</comment>
<evidence type="ECO:0000313" key="5">
    <source>
        <dbReference type="EMBL" id="KPJ50795.1"/>
    </source>
</evidence>
<evidence type="ECO:0000256" key="2">
    <source>
        <dbReference type="ARBA" id="ARBA00023239"/>
    </source>
</evidence>
<reference evidence="5 6" key="1">
    <citation type="journal article" date="2015" name="Microbiome">
        <title>Genomic resolution of linkages in carbon, nitrogen, and sulfur cycling among widespread estuary sediment bacteria.</title>
        <authorList>
            <person name="Baker B.J."/>
            <person name="Lazar C.S."/>
            <person name="Teske A.P."/>
            <person name="Dick G.J."/>
        </authorList>
    </citation>
    <scope>NUCLEOTIDE SEQUENCE [LARGE SCALE GENOMIC DNA]</scope>
    <source>
        <strain evidence="5">DG_26</strain>
    </source>
</reference>
<dbReference type="GO" id="GO:0009098">
    <property type="term" value="P:L-leucine biosynthetic process"/>
    <property type="evidence" value="ECO:0007669"/>
    <property type="project" value="UniProtKB-UniRule"/>
</dbReference>
<dbReference type="EMBL" id="LIZT01000012">
    <property type="protein sequence ID" value="KPJ50795.1"/>
    <property type="molecule type" value="Genomic_DNA"/>
</dbReference>
<organism evidence="5 6">
    <name type="scientific">candidate division TA06 bacterium DG_26</name>
    <dbReference type="NCBI Taxonomy" id="1703771"/>
    <lineage>
        <taxon>Bacteria</taxon>
        <taxon>Bacteria division TA06</taxon>
    </lineage>
</organism>
<dbReference type="PANTHER" id="PTHR43345">
    <property type="entry name" value="3-ISOPROPYLMALATE DEHYDRATASE SMALL SUBUNIT 2-RELATED-RELATED"/>
    <property type="match status" value="1"/>
</dbReference>
<name>A0A0S7WKW3_UNCT6</name>
<evidence type="ECO:0000256" key="1">
    <source>
        <dbReference type="ARBA" id="ARBA00009869"/>
    </source>
</evidence>
<evidence type="ECO:0000256" key="3">
    <source>
        <dbReference type="HAMAP-Rule" id="MF_01032"/>
    </source>
</evidence>
<evidence type="ECO:0000259" key="4">
    <source>
        <dbReference type="Pfam" id="PF00694"/>
    </source>
</evidence>
<comment type="caution">
    <text evidence="5">The sequence shown here is derived from an EMBL/GenBank/DDBJ whole genome shotgun (WGS) entry which is preliminary data.</text>
</comment>
<dbReference type="AlphaFoldDB" id="A0A0S7WKW3"/>
<dbReference type="Gene3D" id="3.20.19.10">
    <property type="entry name" value="Aconitase, domain 4"/>
    <property type="match status" value="1"/>
</dbReference>
<dbReference type="InterPro" id="IPR011827">
    <property type="entry name" value="LeuD_type2/HacB/DmdB"/>
</dbReference>
<sequence length="170" mass="18426">MRVATRGRIWKFGDDIDTDQIFPGKYLTLTDKSEMARHAMEGVPGRTSFAESVTPGDVIVAGRNFGCGSSREHAAVAIKGTGIAAVIAKSFARIFYRNCVNMALPILECDAVDELAEGDTVEVDLRKGTVRNLTSSREYCCSGLSGLEFEILGTGGLIEYLKKHFLKADA</sequence>
<comment type="function">
    <text evidence="3">Catalyzes the isomerization between 2-isopropylmalate and 3-isopropylmalate, via the formation of 2-isopropylmaleate.</text>
</comment>
<proteinExistence type="inferred from homology"/>
<dbReference type="PATRIC" id="fig|1703771.3.peg.176"/>
<protein>
    <recommendedName>
        <fullName evidence="3">3-isopropylmalate dehydratase small subunit</fullName>
        <ecNumber evidence="3">4.2.1.33</ecNumber>
    </recommendedName>
    <alternativeName>
        <fullName evidence="3">Alpha-IPM isomerase</fullName>
        <shortName evidence="3">IPMI</shortName>
    </alternativeName>
    <alternativeName>
        <fullName evidence="3">Isopropylmalate isomerase</fullName>
    </alternativeName>
</protein>
<dbReference type="PANTHER" id="PTHR43345:SF2">
    <property type="entry name" value="3-ISOPROPYLMALATE DEHYDRATASE SMALL SUBUNIT 1"/>
    <property type="match status" value="1"/>
</dbReference>
<dbReference type="EC" id="4.2.1.33" evidence="3"/>
<dbReference type="Pfam" id="PF00694">
    <property type="entry name" value="Aconitase_C"/>
    <property type="match status" value="1"/>
</dbReference>
<comment type="subunit">
    <text evidence="3">Heterodimer of LeuC and LeuD.</text>
</comment>
<dbReference type="NCBIfam" id="TIGR02087">
    <property type="entry name" value="LEUD_arch"/>
    <property type="match status" value="1"/>
</dbReference>
<keyword evidence="3" id="KW-0100">Branched-chain amino acid biosynthesis</keyword>
<dbReference type="InterPro" id="IPR050075">
    <property type="entry name" value="LeuD"/>
</dbReference>
<dbReference type="InterPro" id="IPR015928">
    <property type="entry name" value="Aconitase/3IPM_dehydase_swvl"/>
</dbReference>
<accession>A0A0S7WKW3</accession>
<feature type="domain" description="Aconitase A/isopropylmalate dehydratase small subunit swivel" evidence="4">
    <location>
        <begin position="58"/>
        <end position="104"/>
    </location>
</feature>
<gene>
    <name evidence="3" type="primary">leuD</name>
    <name evidence="5" type="ORF">AMJ40_01790</name>
</gene>
<dbReference type="InterPro" id="IPR033940">
    <property type="entry name" value="IPMI_Swivel"/>
</dbReference>
<dbReference type="Proteomes" id="UP000051124">
    <property type="component" value="Unassembled WGS sequence"/>
</dbReference>
<evidence type="ECO:0000313" key="6">
    <source>
        <dbReference type="Proteomes" id="UP000051124"/>
    </source>
</evidence>
<keyword evidence="2 3" id="KW-0456">Lyase</keyword>
<comment type="similarity">
    <text evidence="1 3">Belongs to the LeuD family. LeuD type 2 subfamily.</text>
</comment>
<dbReference type="HAMAP" id="MF_01032">
    <property type="entry name" value="LeuD_type2"/>
    <property type="match status" value="1"/>
</dbReference>
<keyword evidence="3" id="KW-0432">Leucine biosynthesis</keyword>
<dbReference type="InterPro" id="IPR000573">
    <property type="entry name" value="AconitaseA/IPMdHydase_ssu_swvl"/>
</dbReference>
<dbReference type="SUPFAM" id="SSF52016">
    <property type="entry name" value="LeuD/IlvD-like"/>
    <property type="match status" value="1"/>
</dbReference>
<comment type="pathway">
    <text evidence="3">Amino-acid biosynthesis; L-leucine biosynthesis; L-leucine from 3-methyl-2-oxobutanoate: step 2/4.</text>
</comment>
<dbReference type="GO" id="GO:0003861">
    <property type="term" value="F:3-isopropylmalate dehydratase activity"/>
    <property type="evidence" value="ECO:0007669"/>
    <property type="project" value="UniProtKB-UniRule"/>
</dbReference>